<dbReference type="InterPro" id="IPR041413">
    <property type="entry name" value="MLTR_LBD"/>
</dbReference>
<reference evidence="2 3" key="1">
    <citation type="submission" date="2019-10" db="EMBL/GenBank/DDBJ databases">
        <title>Nocardia macrotermitis sp. nov. and Nocardia aurantia sp. nov., isolated from the gut of fungus growing-termite Macrotermes natalensis.</title>
        <authorList>
            <person name="Benndorf R."/>
            <person name="Schwitalla J."/>
            <person name="Martin K."/>
            <person name="De Beer W."/>
            <person name="Kaster A.-K."/>
            <person name="Vollmers J."/>
            <person name="Poulsen M."/>
            <person name="Beemelmanns C."/>
        </authorList>
    </citation>
    <scope>NUCLEOTIDE SEQUENCE [LARGE SCALE GENOMIC DNA]</scope>
    <source>
        <strain evidence="2 3">RB20</strain>
    </source>
</reference>
<evidence type="ECO:0000313" key="3">
    <source>
        <dbReference type="Proteomes" id="UP000438448"/>
    </source>
</evidence>
<keyword evidence="3" id="KW-1185">Reference proteome</keyword>
<evidence type="ECO:0000313" key="2">
    <source>
        <dbReference type="EMBL" id="MQY23152.1"/>
    </source>
</evidence>
<dbReference type="RefSeq" id="WP_194290072.1">
    <property type="nucleotide sequence ID" value="NZ_WEGK01000017.1"/>
</dbReference>
<protein>
    <recommendedName>
        <fullName evidence="1">HTH cro/C1-type domain-containing protein</fullName>
    </recommendedName>
</protein>
<dbReference type="EMBL" id="WEGK01000017">
    <property type="protein sequence ID" value="MQY23152.1"/>
    <property type="molecule type" value="Genomic_DNA"/>
</dbReference>
<dbReference type="Pfam" id="PF17765">
    <property type="entry name" value="MLTR_LBD"/>
    <property type="match status" value="1"/>
</dbReference>
<proteinExistence type="predicted"/>
<dbReference type="Gene3D" id="3.30.450.180">
    <property type="match status" value="1"/>
</dbReference>
<feature type="domain" description="HTH cro/C1-type" evidence="1">
    <location>
        <begin position="34"/>
        <end position="82"/>
    </location>
</feature>
<dbReference type="Proteomes" id="UP000438448">
    <property type="component" value="Unassembled WGS sequence"/>
</dbReference>
<dbReference type="PROSITE" id="PS50943">
    <property type="entry name" value="HTH_CROC1"/>
    <property type="match status" value="1"/>
</dbReference>
<dbReference type="Pfam" id="PF13560">
    <property type="entry name" value="HTH_31"/>
    <property type="match status" value="1"/>
</dbReference>
<accession>A0A7K0DCU9</accession>
<comment type="caution">
    <text evidence="2">The sequence shown here is derived from an EMBL/GenBank/DDBJ whole genome shotgun (WGS) entry which is preliminary data.</text>
</comment>
<evidence type="ECO:0000259" key="1">
    <source>
        <dbReference type="PROSITE" id="PS50943"/>
    </source>
</evidence>
<gene>
    <name evidence="2" type="ORF">NRB20_62790</name>
</gene>
<dbReference type="AlphaFoldDB" id="A0A7K0DCU9"/>
<dbReference type="PANTHER" id="PTHR35010:SF2">
    <property type="entry name" value="BLL4672 PROTEIN"/>
    <property type="match status" value="1"/>
</dbReference>
<sequence>MREPENPTLGQFLSFLRQREAERRHAEGTLPTNRKLSREKAAAQVHITASYLTKVERDEVGQVDVGILRLLTTAYRADEDEWRYVCDLAGYASPYPGLVGLDTAMEMPPLQTFLDAVSPMMRTEMDETTDDLVSFYAPQRQLLAANQAYLDTFPSHTPGMYMLEWSFTDEARHIMINWDDQVRQGVAVHRGTMGRYGHTEWARRAHRQLWQHPEFRRLWESKEVTYTRPVSSEAQLRVGNRTFAMIMENWQMQHDLPIVRSRGRLRPID</sequence>
<dbReference type="InterPro" id="IPR001387">
    <property type="entry name" value="Cro/C1-type_HTH"/>
</dbReference>
<dbReference type="PANTHER" id="PTHR35010">
    <property type="entry name" value="BLL4672 PROTEIN-RELATED"/>
    <property type="match status" value="1"/>
</dbReference>
<organism evidence="2 3">
    <name type="scientific">Nocardia macrotermitis</name>
    <dbReference type="NCBI Taxonomy" id="2585198"/>
    <lineage>
        <taxon>Bacteria</taxon>
        <taxon>Bacillati</taxon>
        <taxon>Actinomycetota</taxon>
        <taxon>Actinomycetes</taxon>
        <taxon>Mycobacteriales</taxon>
        <taxon>Nocardiaceae</taxon>
        <taxon>Nocardia</taxon>
    </lineage>
</organism>
<name>A0A7K0DCU9_9NOCA</name>